<dbReference type="Gene3D" id="3.40.390.10">
    <property type="entry name" value="Collagenase (Catalytic Domain)"/>
    <property type="match status" value="1"/>
</dbReference>
<dbReference type="EC" id="3.4.24.81" evidence="4"/>
<evidence type="ECO:0000256" key="11">
    <source>
        <dbReference type="ARBA" id="ARBA00022833"/>
    </source>
</evidence>
<name>A0AAV6U9J4_9ARAC</name>
<keyword evidence="17" id="KW-0325">Glycoprotein</keyword>
<dbReference type="PANTHER" id="PTHR45702:SF3">
    <property type="entry name" value="KUZBANIAN-LIKE, ISOFORM A"/>
    <property type="match status" value="1"/>
</dbReference>
<dbReference type="AlphaFoldDB" id="A0AAV6U9J4"/>
<evidence type="ECO:0000256" key="10">
    <source>
        <dbReference type="ARBA" id="ARBA00022801"/>
    </source>
</evidence>
<dbReference type="InterPro" id="IPR001762">
    <property type="entry name" value="Disintegrin_dom"/>
</dbReference>
<feature type="binding site" evidence="18">
    <location>
        <position position="687"/>
    </location>
    <ligand>
        <name>Zn(2+)</name>
        <dbReference type="ChEBI" id="CHEBI:29105"/>
        <note>catalytic</note>
    </ligand>
</feature>
<evidence type="ECO:0000256" key="3">
    <source>
        <dbReference type="ARBA" id="ARBA00004479"/>
    </source>
</evidence>
<protein>
    <recommendedName>
        <fullName evidence="4">ADAM10 endopeptidase</fullName>
        <ecNumber evidence="4">3.4.24.81</ecNumber>
    </recommendedName>
</protein>
<dbReference type="GO" id="GO:0007219">
    <property type="term" value="P:Notch signaling pathway"/>
    <property type="evidence" value="ECO:0007669"/>
    <property type="project" value="TreeGrafter"/>
</dbReference>
<comment type="cofactor">
    <cofactor evidence="2">
        <name>Zn(2+)</name>
        <dbReference type="ChEBI" id="CHEBI:29105"/>
    </cofactor>
</comment>
<evidence type="ECO:0000256" key="17">
    <source>
        <dbReference type="ARBA" id="ARBA00023180"/>
    </source>
</evidence>
<feature type="region of interest" description="Disordered" evidence="19">
    <location>
        <begin position="1040"/>
        <end position="1071"/>
    </location>
</feature>
<dbReference type="SMART" id="SM00050">
    <property type="entry name" value="DISIN"/>
    <property type="match status" value="1"/>
</dbReference>
<feature type="signal peptide" evidence="21">
    <location>
        <begin position="1"/>
        <end position="23"/>
    </location>
</feature>
<comment type="subcellular location">
    <subcellularLocation>
        <location evidence="3">Membrane</location>
        <topology evidence="3">Single-pass type I membrane protein</topology>
    </subcellularLocation>
</comment>
<keyword evidence="14 20" id="KW-0472">Membrane</keyword>
<keyword evidence="6" id="KW-0165">Cleavage on pair of basic residues</keyword>
<dbReference type="GO" id="GO:0004222">
    <property type="term" value="F:metalloendopeptidase activity"/>
    <property type="evidence" value="ECO:0007669"/>
    <property type="project" value="InterPro"/>
</dbReference>
<evidence type="ECO:0000256" key="6">
    <source>
        <dbReference type="ARBA" id="ARBA00022685"/>
    </source>
</evidence>
<evidence type="ECO:0000259" key="22">
    <source>
        <dbReference type="PROSITE" id="PS50214"/>
    </source>
</evidence>
<keyword evidence="8 18" id="KW-0479">Metal-binding</keyword>
<evidence type="ECO:0000256" key="16">
    <source>
        <dbReference type="ARBA" id="ARBA00023157"/>
    </source>
</evidence>
<dbReference type="PROSITE" id="PS50215">
    <property type="entry name" value="ADAM_MEPRO"/>
    <property type="match status" value="1"/>
</dbReference>
<dbReference type="Gene3D" id="4.10.70.10">
    <property type="entry name" value="Disintegrin domain"/>
    <property type="match status" value="1"/>
</dbReference>
<reference evidence="24 25" key="1">
    <citation type="journal article" date="2022" name="Nat. Ecol. Evol.">
        <title>A masculinizing supergene underlies an exaggerated male reproductive morph in a spider.</title>
        <authorList>
            <person name="Hendrickx F."/>
            <person name="De Corte Z."/>
            <person name="Sonet G."/>
            <person name="Van Belleghem S.M."/>
            <person name="Kostlbacher S."/>
            <person name="Vangestel C."/>
        </authorList>
    </citation>
    <scope>NUCLEOTIDE SEQUENCE [LARGE SCALE GENOMIC DNA]</scope>
    <source>
        <strain evidence="24">W744_W776</strain>
    </source>
</reference>
<dbReference type="Pfam" id="PF00200">
    <property type="entry name" value="Disintegrin"/>
    <property type="match status" value="1"/>
</dbReference>
<keyword evidence="12 20" id="KW-1133">Transmembrane helix</keyword>
<dbReference type="SUPFAM" id="SSF55486">
    <property type="entry name" value="Metalloproteases ('zincins'), catalytic domain"/>
    <property type="match status" value="1"/>
</dbReference>
<evidence type="ECO:0000256" key="13">
    <source>
        <dbReference type="ARBA" id="ARBA00023049"/>
    </source>
</evidence>
<dbReference type="Proteomes" id="UP000827092">
    <property type="component" value="Unassembled WGS sequence"/>
</dbReference>
<dbReference type="GO" id="GO:0046872">
    <property type="term" value="F:metal ion binding"/>
    <property type="evidence" value="ECO:0007669"/>
    <property type="project" value="UniProtKB-KW"/>
</dbReference>
<evidence type="ECO:0000256" key="1">
    <source>
        <dbReference type="ARBA" id="ARBA00001809"/>
    </source>
</evidence>
<evidence type="ECO:0000313" key="25">
    <source>
        <dbReference type="Proteomes" id="UP000827092"/>
    </source>
</evidence>
<organism evidence="24 25">
    <name type="scientific">Oedothorax gibbosus</name>
    <dbReference type="NCBI Taxonomy" id="931172"/>
    <lineage>
        <taxon>Eukaryota</taxon>
        <taxon>Metazoa</taxon>
        <taxon>Ecdysozoa</taxon>
        <taxon>Arthropoda</taxon>
        <taxon>Chelicerata</taxon>
        <taxon>Arachnida</taxon>
        <taxon>Araneae</taxon>
        <taxon>Araneomorphae</taxon>
        <taxon>Entelegynae</taxon>
        <taxon>Araneoidea</taxon>
        <taxon>Linyphiidae</taxon>
        <taxon>Erigoninae</taxon>
        <taxon>Oedothorax</taxon>
    </lineage>
</organism>
<comment type="caution">
    <text evidence="24">The sequence shown here is derived from an EMBL/GenBank/DDBJ whole genome shotgun (WGS) entry which is preliminary data.</text>
</comment>
<evidence type="ECO:0000256" key="15">
    <source>
        <dbReference type="ARBA" id="ARBA00023145"/>
    </source>
</evidence>
<dbReference type="InterPro" id="IPR034025">
    <property type="entry name" value="ADAM10_ADAM17"/>
</dbReference>
<comment type="catalytic activity">
    <reaction evidence="1">
        <text>Endopeptidase of broad specificity.</text>
        <dbReference type="EC" id="3.4.24.81"/>
    </reaction>
</comment>
<dbReference type="PANTHER" id="PTHR45702">
    <property type="entry name" value="ADAM10/ADAM17 METALLOPEPTIDASE FAMILY MEMBER"/>
    <property type="match status" value="1"/>
</dbReference>
<dbReference type="InterPro" id="IPR049038">
    <property type="entry name" value="ADAM10_Cys-rich"/>
</dbReference>
<feature type="transmembrane region" description="Helical" evidence="20">
    <location>
        <begin position="980"/>
        <end position="1001"/>
    </location>
</feature>
<proteinExistence type="predicted"/>
<accession>A0AAV6U9J4</accession>
<feature type="domain" description="Disintegrin" evidence="22">
    <location>
        <begin position="759"/>
        <end position="855"/>
    </location>
</feature>
<evidence type="ECO:0000259" key="23">
    <source>
        <dbReference type="PROSITE" id="PS50215"/>
    </source>
</evidence>
<evidence type="ECO:0000256" key="12">
    <source>
        <dbReference type="ARBA" id="ARBA00022989"/>
    </source>
</evidence>
<evidence type="ECO:0000256" key="2">
    <source>
        <dbReference type="ARBA" id="ARBA00001947"/>
    </source>
</evidence>
<evidence type="ECO:0000313" key="24">
    <source>
        <dbReference type="EMBL" id="KAG8180498.1"/>
    </source>
</evidence>
<keyword evidence="25" id="KW-1185">Reference proteome</keyword>
<evidence type="ECO:0000256" key="9">
    <source>
        <dbReference type="ARBA" id="ARBA00022729"/>
    </source>
</evidence>
<keyword evidence="11 18" id="KW-0862">Zinc</keyword>
<evidence type="ECO:0000256" key="21">
    <source>
        <dbReference type="SAM" id="SignalP"/>
    </source>
</evidence>
<dbReference type="PROSITE" id="PS50214">
    <property type="entry name" value="DISINTEGRIN_2"/>
    <property type="match status" value="1"/>
</dbReference>
<dbReference type="InterPro" id="IPR036436">
    <property type="entry name" value="Disintegrin_dom_sf"/>
</dbReference>
<keyword evidence="15" id="KW-0865">Zymogen</keyword>
<dbReference type="InterPro" id="IPR024079">
    <property type="entry name" value="MetalloPept_cat_dom_sf"/>
</dbReference>
<dbReference type="SUPFAM" id="SSF57552">
    <property type="entry name" value="Blood coagulation inhibitor (disintegrin)"/>
    <property type="match status" value="1"/>
</dbReference>
<comment type="caution">
    <text evidence="18">Lacks conserved residue(s) required for the propagation of feature annotation.</text>
</comment>
<evidence type="ECO:0000256" key="5">
    <source>
        <dbReference type="ARBA" id="ARBA00022670"/>
    </source>
</evidence>
<dbReference type="InterPro" id="IPR001590">
    <property type="entry name" value="Peptidase_M12B"/>
</dbReference>
<evidence type="ECO:0000256" key="20">
    <source>
        <dbReference type="SAM" id="Phobius"/>
    </source>
</evidence>
<dbReference type="Pfam" id="PF21299">
    <property type="entry name" value="ADAM10_Cys-rich"/>
    <property type="match status" value="1"/>
</dbReference>
<evidence type="ECO:0000256" key="4">
    <source>
        <dbReference type="ARBA" id="ARBA00012332"/>
    </source>
</evidence>
<dbReference type="CDD" id="cd04270">
    <property type="entry name" value="ZnMc_TACE_like"/>
    <property type="match status" value="1"/>
</dbReference>
<feature type="domain" description="Peptidase M12B" evidence="23">
    <location>
        <begin position="525"/>
        <end position="744"/>
    </location>
</feature>
<feature type="binding site" evidence="18">
    <location>
        <position position="691"/>
    </location>
    <ligand>
        <name>Zn(2+)</name>
        <dbReference type="ChEBI" id="CHEBI:29105"/>
        <note>catalytic</note>
    </ligand>
</feature>
<keyword evidence="10" id="KW-0378">Hydrolase</keyword>
<keyword evidence="9 21" id="KW-0732">Signal</keyword>
<dbReference type="GO" id="GO:0005886">
    <property type="term" value="C:plasma membrane"/>
    <property type="evidence" value="ECO:0007669"/>
    <property type="project" value="TreeGrafter"/>
</dbReference>
<feature type="chain" id="PRO_5043865664" description="ADAM10 endopeptidase" evidence="21">
    <location>
        <begin position="24"/>
        <end position="1071"/>
    </location>
</feature>
<evidence type="ECO:0000256" key="8">
    <source>
        <dbReference type="ARBA" id="ARBA00022723"/>
    </source>
</evidence>
<feature type="active site" evidence="18">
    <location>
        <position position="688"/>
    </location>
</feature>
<sequence length="1071" mass="121222">MIVSFTFLYGFVGILSFAILANCLQENSDRALNDYILHFEPVFFDQHLLSDQHRRSVRSTMDPYITLQFKAYNRIFRLRLKRDTGVFAEDTKFESSTSTVQYDKTRTLVGFVEGEENSVVHGVLNSGLLDGSIKIGTTEYFVEPAKNYFSPLQHFHSVVYKMSDINFPEINRTCMPSQEKSSVCKHSKYYSLLKRSISDRKHHQVPKSHDNFVNKHHKANTHEQTKFYKSSYKNKYHGSGKHHKHHLNKIKANEQIRDNNEIFDHLQDQSYRSASENFFTSKSKHGFMEDGTYLSPKLESSANSRRPQNDIFENITETFSTMKKISYSDLAFEDKYDAKSTGNNNGEFEMPLGNNDNIEPLSPLKIIYSDLAFEEYGEPETSLKDRMLMPFKPHGSKTSSRNKIETSLENNNEVEASLANIPDTPKTSPANKNKSSLEIKFNEPNPKNSPSETVVVDMHDAPEAPRDVSKTSAEDVPYWRELDALHYTEEGRTGSSEPYGVRSIQRTQWHEERGQRHVAVDRRKSTCLLYLQADHLFYQKMGSEEACIDAMTRHVQRVNNIYRTTDFDQDGRPDNISFLIKRIKVHTKPDSPDYRFVGGSYGVEKFLELFSEDDYDAFCLAYMFTYRDFEGGTLGLAWTGDLKNAGGVCEKNGHYRGSLKSLNTGIITLLNYGKHVPPVVSHVTLAHEIGHNFGSPHDPEDDSHCTPGGDHGNYIMFARATSGDRRNNNKFSPCSLRSINAVLNTKARSVKGCFTEPLDAVCGNEVVEGGEECDCGWEEECREPCCFPMRVNPPQDQPPCRLKPQAFCSPSQGPCCSHDCRLKYGVQCREDNGCRSASFCDGQGPLCPPSTKKPNKTVCSEEFVCYNGECTGSICMAYGLESCQCIRNYHDPLIRSCELCCKLPRDELSCKSSFEWNVPPYDVPDLYAKPGAPCDNYNGYCDVHQSCREIDPSGPLATLRNLLMSPEGVAILKKWIAEKWWSMLLLFLGTAIIVFLSVRLLTRRSAKNFLSTILPGQTDFRICNIRSSSRPHPSCIVTSPSVSSGHQFPMTKNGRTVSRPRISAAPENGWV</sequence>
<evidence type="ECO:0000256" key="14">
    <source>
        <dbReference type="ARBA" id="ARBA00023136"/>
    </source>
</evidence>
<evidence type="ECO:0000256" key="18">
    <source>
        <dbReference type="PROSITE-ProRule" id="PRU00276"/>
    </source>
</evidence>
<evidence type="ECO:0000256" key="19">
    <source>
        <dbReference type="SAM" id="MobiDB-lite"/>
    </source>
</evidence>
<dbReference type="EMBL" id="JAFNEN010000560">
    <property type="protein sequence ID" value="KAG8180498.1"/>
    <property type="molecule type" value="Genomic_DNA"/>
</dbReference>
<keyword evidence="5" id="KW-0645">Protease</keyword>
<keyword evidence="13" id="KW-0482">Metalloprotease</keyword>
<keyword evidence="7 20" id="KW-0812">Transmembrane</keyword>
<dbReference type="GO" id="GO:0006509">
    <property type="term" value="P:membrane protein ectodomain proteolysis"/>
    <property type="evidence" value="ECO:0007669"/>
    <property type="project" value="TreeGrafter"/>
</dbReference>
<dbReference type="Pfam" id="PF13574">
    <property type="entry name" value="Reprolysin_2"/>
    <property type="match status" value="1"/>
</dbReference>
<dbReference type="InterPro" id="IPR051489">
    <property type="entry name" value="ADAM_Metalloproteinase"/>
</dbReference>
<gene>
    <name evidence="24" type="ORF">JTE90_007455</name>
</gene>
<evidence type="ECO:0000256" key="7">
    <source>
        <dbReference type="ARBA" id="ARBA00022692"/>
    </source>
</evidence>
<keyword evidence="16" id="KW-1015">Disulfide bond</keyword>
<feature type="binding site" evidence="18">
    <location>
        <position position="697"/>
    </location>
    <ligand>
        <name>Zn(2+)</name>
        <dbReference type="ChEBI" id="CHEBI:29105"/>
        <note>catalytic</note>
    </ligand>
</feature>